<dbReference type="Gene3D" id="3.30.1330.60">
    <property type="entry name" value="OmpA-like domain"/>
    <property type="match status" value="1"/>
</dbReference>
<dbReference type="Pfam" id="PF00691">
    <property type="entry name" value="OmpA"/>
    <property type="match status" value="1"/>
</dbReference>
<dbReference type="Proteomes" id="UP000566711">
    <property type="component" value="Unassembled WGS sequence"/>
</dbReference>
<proteinExistence type="predicted"/>
<accession>A0A7W2EL38</accession>
<dbReference type="PROSITE" id="PS51123">
    <property type="entry name" value="OMPA_2"/>
    <property type="match status" value="1"/>
</dbReference>
<evidence type="ECO:0000256" key="4">
    <source>
        <dbReference type="PROSITE-ProRule" id="PRU00473"/>
    </source>
</evidence>
<dbReference type="InterPro" id="IPR050330">
    <property type="entry name" value="Bact_OuterMem_StrucFunc"/>
</dbReference>
<comment type="subcellular location">
    <subcellularLocation>
        <location evidence="1">Cell outer membrane</location>
    </subcellularLocation>
</comment>
<dbReference type="AlphaFoldDB" id="A0A7W2EL38"/>
<keyword evidence="3" id="KW-0998">Cell outer membrane</keyword>
<evidence type="ECO:0000259" key="7">
    <source>
        <dbReference type="PROSITE" id="PS51123"/>
    </source>
</evidence>
<evidence type="ECO:0000313" key="9">
    <source>
        <dbReference type="Proteomes" id="UP000566711"/>
    </source>
</evidence>
<keyword evidence="2 4" id="KW-0472">Membrane</keyword>
<dbReference type="PRINTS" id="PR01021">
    <property type="entry name" value="OMPADOMAIN"/>
</dbReference>
<protein>
    <submittedName>
        <fullName evidence="8">OmpA family protein</fullName>
    </submittedName>
</protein>
<feature type="chain" id="PRO_5031254297" evidence="6">
    <location>
        <begin position="36"/>
        <end position="212"/>
    </location>
</feature>
<dbReference type="InterPro" id="IPR006665">
    <property type="entry name" value="OmpA-like"/>
</dbReference>
<feature type="domain" description="OmpA-like" evidence="7">
    <location>
        <begin position="98"/>
        <end position="212"/>
    </location>
</feature>
<dbReference type="PANTHER" id="PTHR30329">
    <property type="entry name" value="STATOR ELEMENT OF FLAGELLAR MOTOR COMPLEX"/>
    <property type="match status" value="1"/>
</dbReference>
<keyword evidence="6" id="KW-0732">Signal</keyword>
<feature type="signal peptide" evidence="6">
    <location>
        <begin position="1"/>
        <end position="35"/>
    </location>
</feature>
<dbReference type="CDD" id="cd07185">
    <property type="entry name" value="OmpA_C-like"/>
    <property type="match status" value="1"/>
</dbReference>
<dbReference type="PROSITE" id="PS51257">
    <property type="entry name" value="PROKAR_LIPOPROTEIN"/>
    <property type="match status" value="1"/>
</dbReference>
<evidence type="ECO:0000256" key="5">
    <source>
        <dbReference type="SAM" id="MobiDB-lite"/>
    </source>
</evidence>
<comment type="caution">
    <text evidence="8">The sequence shown here is derived from an EMBL/GenBank/DDBJ whole genome shotgun (WGS) entry which is preliminary data.</text>
</comment>
<dbReference type="InterPro" id="IPR036737">
    <property type="entry name" value="OmpA-like_sf"/>
</dbReference>
<keyword evidence="9" id="KW-1185">Reference proteome</keyword>
<evidence type="ECO:0000313" key="8">
    <source>
        <dbReference type="EMBL" id="MBA5607914.1"/>
    </source>
</evidence>
<dbReference type="SUPFAM" id="SSF103088">
    <property type="entry name" value="OmpA-like"/>
    <property type="match status" value="1"/>
</dbReference>
<feature type="region of interest" description="Disordered" evidence="5">
    <location>
        <begin position="180"/>
        <end position="200"/>
    </location>
</feature>
<dbReference type="PANTHER" id="PTHR30329:SF21">
    <property type="entry name" value="LIPOPROTEIN YIAD-RELATED"/>
    <property type="match status" value="1"/>
</dbReference>
<name>A0A7W2EL38_9BURK</name>
<gene>
    <name evidence="8" type="ORF">H3H36_21385</name>
</gene>
<evidence type="ECO:0000256" key="1">
    <source>
        <dbReference type="ARBA" id="ARBA00004442"/>
    </source>
</evidence>
<evidence type="ECO:0000256" key="2">
    <source>
        <dbReference type="ARBA" id="ARBA00023136"/>
    </source>
</evidence>
<reference evidence="8 9" key="1">
    <citation type="submission" date="2020-07" db="EMBL/GenBank/DDBJ databases">
        <title>Novel species isolated from subtropical streams in China.</title>
        <authorList>
            <person name="Lu H."/>
        </authorList>
    </citation>
    <scope>NUCLEOTIDE SEQUENCE [LARGE SCALE GENOMIC DNA]</scope>
    <source>
        <strain evidence="8 9">FT3S</strain>
    </source>
</reference>
<evidence type="ECO:0000256" key="3">
    <source>
        <dbReference type="ARBA" id="ARBA00023237"/>
    </source>
</evidence>
<dbReference type="GO" id="GO:0009279">
    <property type="term" value="C:cell outer membrane"/>
    <property type="evidence" value="ECO:0007669"/>
    <property type="project" value="UniProtKB-SubCell"/>
</dbReference>
<dbReference type="EMBL" id="JACEZS010000023">
    <property type="protein sequence ID" value="MBA5607914.1"/>
    <property type="molecule type" value="Genomic_DNA"/>
</dbReference>
<dbReference type="RefSeq" id="WP_182220107.1">
    <property type="nucleotide sequence ID" value="NZ_JACEZS010000023.1"/>
</dbReference>
<dbReference type="InterPro" id="IPR006664">
    <property type="entry name" value="OMP_bac"/>
</dbReference>
<organism evidence="8 9">
    <name type="scientific">Rugamonas fusca</name>
    <dbReference type="NCBI Taxonomy" id="2758568"/>
    <lineage>
        <taxon>Bacteria</taxon>
        <taxon>Pseudomonadati</taxon>
        <taxon>Pseudomonadota</taxon>
        <taxon>Betaproteobacteria</taxon>
        <taxon>Burkholderiales</taxon>
        <taxon>Oxalobacteraceae</taxon>
        <taxon>Telluria group</taxon>
        <taxon>Rugamonas</taxon>
    </lineage>
</organism>
<evidence type="ECO:0000256" key="6">
    <source>
        <dbReference type="SAM" id="SignalP"/>
    </source>
</evidence>
<sequence length="212" mass="21977">MRALPLPFPPRSRRHPLAAAPALALAALLAGCASGQSVILVPDQQGKVGQAEVSTEGGKQLLTQANAMTRTAGPRQAPGPVTTADPAYIASTFAEALAVEPPAGETFTLYFKTGSATLAADDQKIIDDIAAAVKRRAAISVRISGHTDSTGSAALDRALSLERVKQVQALLLDKGVPPERISTSYHGKGNPAVPTPDGAAEPRNRRVVVIVH</sequence>